<keyword evidence="3" id="KW-0862">Zinc</keyword>
<dbReference type="OrthoDB" id="6931832at2759"/>
<proteinExistence type="predicted"/>
<gene>
    <name evidence="7" type="primary">LOC115478996</name>
</gene>
<dbReference type="RefSeq" id="XP_030072563.1">
    <property type="nucleotide sequence ID" value="XM_030216703.1"/>
</dbReference>
<accession>A0A6P7Z564</accession>
<keyword evidence="6" id="KW-1185">Reference proteome</keyword>
<dbReference type="PANTHER" id="PTHR47160">
    <property type="entry name" value="PUTATIVE-RELATED"/>
    <property type="match status" value="1"/>
</dbReference>
<feature type="domain" description="FLYWCH-type" evidence="4">
    <location>
        <begin position="4"/>
        <end position="60"/>
    </location>
</feature>
<dbReference type="Gene3D" id="2.20.25.240">
    <property type="match status" value="1"/>
</dbReference>
<dbReference type="KEGG" id="muo:115478996"/>
<protein>
    <submittedName>
        <fullName evidence="7">Uncharacterized protein LOC115478996</fullName>
    </submittedName>
</protein>
<evidence type="ECO:0000313" key="7">
    <source>
        <dbReference type="RefSeq" id="XP_030072563.1"/>
    </source>
</evidence>
<evidence type="ECO:0000259" key="5">
    <source>
        <dbReference type="Pfam" id="PF10551"/>
    </source>
</evidence>
<feature type="domain" description="MULE transposase" evidence="5">
    <location>
        <begin position="182"/>
        <end position="272"/>
    </location>
</feature>
<reference evidence="7" key="1">
    <citation type="submission" date="2025-08" db="UniProtKB">
        <authorList>
            <consortium name="RefSeq"/>
        </authorList>
    </citation>
    <scope>IDENTIFICATION</scope>
</reference>
<evidence type="ECO:0000256" key="2">
    <source>
        <dbReference type="ARBA" id="ARBA00022771"/>
    </source>
</evidence>
<organism evidence="6 7">
    <name type="scientific">Microcaecilia unicolor</name>
    <dbReference type="NCBI Taxonomy" id="1415580"/>
    <lineage>
        <taxon>Eukaryota</taxon>
        <taxon>Metazoa</taxon>
        <taxon>Chordata</taxon>
        <taxon>Craniata</taxon>
        <taxon>Vertebrata</taxon>
        <taxon>Euteleostomi</taxon>
        <taxon>Amphibia</taxon>
        <taxon>Gymnophiona</taxon>
        <taxon>Siphonopidae</taxon>
        <taxon>Microcaecilia</taxon>
    </lineage>
</organism>
<keyword evidence="1" id="KW-0479">Metal-binding</keyword>
<dbReference type="Proteomes" id="UP000515156">
    <property type="component" value="Chromosome 1"/>
</dbReference>
<dbReference type="PANTHER" id="PTHR47160:SF10">
    <property type="entry name" value="MULE TRANSPOSASE DOMAIN-CONTAINING PROTEIN"/>
    <property type="match status" value="1"/>
</dbReference>
<dbReference type="AlphaFoldDB" id="A0A6P7Z564"/>
<keyword evidence="2" id="KW-0863">Zinc-finger</keyword>
<dbReference type="InterPro" id="IPR007588">
    <property type="entry name" value="Znf_FLYWCH"/>
</dbReference>
<dbReference type="GO" id="GO:0008270">
    <property type="term" value="F:zinc ion binding"/>
    <property type="evidence" value="ECO:0007669"/>
    <property type="project" value="UniProtKB-KW"/>
</dbReference>
<evidence type="ECO:0000259" key="4">
    <source>
        <dbReference type="Pfam" id="PF04500"/>
    </source>
</evidence>
<name>A0A6P7Z564_9AMPH</name>
<dbReference type="Pfam" id="PF04500">
    <property type="entry name" value="FLYWCH"/>
    <property type="match status" value="1"/>
</dbReference>
<dbReference type="InterPro" id="IPR018289">
    <property type="entry name" value="MULE_transposase_dom"/>
</dbReference>
<dbReference type="Pfam" id="PF10551">
    <property type="entry name" value="MULE"/>
    <property type="match status" value="1"/>
</dbReference>
<dbReference type="GeneID" id="115478996"/>
<sequence length="460" mass="53120">MMEFVESQKGKTILLKDGYRYRKVRINVDGSVSWLCLENFCKGRIRLQGETVFIVSEHNHAPDVSKNEALRSVVEMRRRAEHGMEKPMQIIQQCTNGISLESAVHLPAYVALQRAIERRRRRVCHPYVDPRSVGEIDIPSGLCSTFRKSNFLLWDSGVGDDNRILMFGTMENLQILEENNHWFIDGTFKISPELFFQVFSIHALVDKSALPLVYVLMMDKKEETYVRVFRKLVELNGNLNPVSVLADFEKASQNAVTKVFPGSCLSACLFHLGQCLWRKVQDCGLSELYRSSEDVRISLKMLLALSFLPIEDVSVGFECIVENCCSELTPVTDYWEDTFIGCQRQKRRVEPCYPISVWNVCNRVMDGLPRTNNSVEAWHRSFQQTVDCHHPSIFKLVDHFRREQDRTEIEISRYLAGFRHPECSKSKYVQLDKRLRALVSTYNVDDIVMFLKNVAVNLTI</sequence>
<evidence type="ECO:0000256" key="3">
    <source>
        <dbReference type="ARBA" id="ARBA00022833"/>
    </source>
</evidence>
<dbReference type="InParanoid" id="A0A6P7Z564"/>
<evidence type="ECO:0000256" key="1">
    <source>
        <dbReference type="ARBA" id="ARBA00022723"/>
    </source>
</evidence>
<evidence type="ECO:0000313" key="6">
    <source>
        <dbReference type="Proteomes" id="UP000515156"/>
    </source>
</evidence>